<accession>A0A2X0WNV0</accession>
<keyword evidence="7" id="KW-0479">Metal-binding</keyword>
<dbReference type="InterPro" id="IPR004469">
    <property type="entry name" value="PSP"/>
</dbReference>
<dbReference type="RefSeq" id="WP_113744731.1">
    <property type="nucleotide sequence ID" value="NZ_UAPU01000005.1"/>
</dbReference>
<evidence type="ECO:0000256" key="13">
    <source>
        <dbReference type="ARBA" id="ARBA00048523"/>
    </source>
</evidence>
<dbReference type="AlphaFoldDB" id="A0A2X0WNV0"/>
<dbReference type="Pfam" id="PF12710">
    <property type="entry name" value="HAD"/>
    <property type="match status" value="1"/>
</dbReference>
<evidence type="ECO:0000256" key="1">
    <source>
        <dbReference type="ARBA" id="ARBA00001946"/>
    </source>
</evidence>
<dbReference type="OrthoDB" id="9792539at2"/>
<keyword evidence="10" id="KW-0718">Serine biosynthesis</keyword>
<keyword evidence="9" id="KW-0460">Magnesium</keyword>
<keyword evidence="16" id="KW-1185">Reference proteome</keyword>
<reference evidence="15 16" key="1">
    <citation type="submission" date="2018-06" db="EMBL/GenBank/DDBJ databases">
        <authorList>
            <consortium name="Pathogen Informatics"/>
            <person name="Doyle S."/>
        </authorList>
    </citation>
    <scope>NUCLEOTIDE SEQUENCE [LARGE SCALE GENOMIC DNA]</scope>
    <source>
        <strain evidence="15 16">NCTC13093</strain>
    </source>
</reference>
<dbReference type="PANTHER" id="PTHR43344:SF2">
    <property type="entry name" value="PHOSPHOSERINE PHOSPHATASE"/>
    <property type="match status" value="1"/>
</dbReference>
<comment type="pathway">
    <text evidence="2">Amino-acid biosynthesis; L-serine biosynthesis; L-serine from 3-phospho-D-glycerate: step 3/3.</text>
</comment>
<dbReference type="GO" id="GO:0005737">
    <property type="term" value="C:cytoplasm"/>
    <property type="evidence" value="ECO:0007669"/>
    <property type="project" value="TreeGrafter"/>
</dbReference>
<evidence type="ECO:0000256" key="14">
    <source>
        <dbReference type="PIRSR" id="PIRSR604469-1"/>
    </source>
</evidence>
<dbReference type="UniPathway" id="UPA00135">
    <property type="reaction ID" value="UER00198"/>
</dbReference>
<comment type="similarity">
    <text evidence="3">Belongs to the HAD-like hydrolase superfamily. SerB family.</text>
</comment>
<dbReference type="NCBIfam" id="TIGR01488">
    <property type="entry name" value="HAD-SF-IB"/>
    <property type="match status" value="1"/>
</dbReference>
<name>A0A2X0WNV0_9GAMM</name>
<proteinExistence type="inferred from homology"/>
<sequence length="298" mass="32725">MQILVIVKKDSEFLNTFSFDNFVNTLNLNKESLALLHKKGGYEHSLFIYSFIDNSFETTQRAVHQAVLDKIFDFDVFCLSHLPNLNSSGVLVMDMDMTSVQIEGIDEIARALGLYDEIARLTEQAMLGHMDFNTSLTRRVALLKDGDAQVLDKVKGIMHETDGLSVLLETTGKAKWGRGIASGGFTQLIEVLEHKYNLDMVRANTLEIKDGRFTGKVVGEIVNAQAKADAICSFAKDRGVSLENSVCIGDGANDLLMLKQSGLAVAYHAKPKVQQEVAVALNYSSLAAIALLLETMAC</sequence>
<dbReference type="SFLD" id="SFLDF00029">
    <property type="entry name" value="phosphoserine_phosphatase"/>
    <property type="match status" value="1"/>
</dbReference>
<evidence type="ECO:0000256" key="6">
    <source>
        <dbReference type="ARBA" id="ARBA00022605"/>
    </source>
</evidence>
<gene>
    <name evidence="15" type="primary">serB</name>
    <name evidence="15" type="ORF">NCTC13093_02108</name>
</gene>
<protein>
    <recommendedName>
        <fullName evidence="5">Phosphoserine phosphatase</fullName>
        <ecNumber evidence="4">3.1.3.3</ecNumber>
    </recommendedName>
    <alternativeName>
        <fullName evidence="11">O-phosphoserine phosphohydrolase</fullName>
    </alternativeName>
</protein>
<comment type="catalytic activity">
    <reaction evidence="12">
        <text>O-phospho-L-serine + H2O = L-serine + phosphate</text>
        <dbReference type="Rhea" id="RHEA:21208"/>
        <dbReference type="ChEBI" id="CHEBI:15377"/>
        <dbReference type="ChEBI" id="CHEBI:33384"/>
        <dbReference type="ChEBI" id="CHEBI:43474"/>
        <dbReference type="ChEBI" id="CHEBI:57524"/>
        <dbReference type="EC" id="3.1.3.3"/>
    </reaction>
</comment>
<dbReference type="GO" id="GO:0000287">
    <property type="term" value="F:magnesium ion binding"/>
    <property type="evidence" value="ECO:0007669"/>
    <property type="project" value="TreeGrafter"/>
</dbReference>
<dbReference type="GO" id="GO:0036424">
    <property type="term" value="F:L-phosphoserine phosphatase activity"/>
    <property type="evidence" value="ECO:0007669"/>
    <property type="project" value="InterPro"/>
</dbReference>
<evidence type="ECO:0000256" key="10">
    <source>
        <dbReference type="ARBA" id="ARBA00023299"/>
    </source>
</evidence>
<dbReference type="SFLD" id="SFLDS00003">
    <property type="entry name" value="Haloacid_Dehalogenase"/>
    <property type="match status" value="1"/>
</dbReference>
<dbReference type="GO" id="GO:0006564">
    <property type="term" value="P:L-serine biosynthetic process"/>
    <property type="evidence" value="ECO:0007669"/>
    <property type="project" value="UniProtKB-KW"/>
</dbReference>
<feature type="active site" description="Proton donor" evidence="14">
    <location>
        <position position="96"/>
    </location>
</feature>
<dbReference type="PANTHER" id="PTHR43344">
    <property type="entry name" value="PHOSPHOSERINE PHOSPHATASE"/>
    <property type="match status" value="1"/>
</dbReference>
<evidence type="ECO:0000256" key="11">
    <source>
        <dbReference type="ARBA" id="ARBA00031693"/>
    </source>
</evidence>
<evidence type="ECO:0000313" key="15">
    <source>
        <dbReference type="EMBL" id="SPT70690.1"/>
    </source>
</evidence>
<keyword evidence="8 15" id="KW-0378">Hydrolase</keyword>
<keyword evidence="6" id="KW-0028">Amino-acid biosynthesis</keyword>
<organism evidence="15 16">
    <name type="scientific">Anaerobiospirillum thomasii</name>
    <dbReference type="NCBI Taxonomy" id="179995"/>
    <lineage>
        <taxon>Bacteria</taxon>
        <taxon>Pseudomonadati</taxon>
        <taxon>Pseudomonadota</taxon>
        <taxon>Gammaproteobacteria</taxon>
        <taxon>Aeromonadales</taxon>
        <taxon>Succinivibrionaceae</taxon>
        <taxon>Anaerobiospirillum</taxon>
    </lineage>
</organism>
<dbReference type="InterPro" id="IPR036412">
    <property type="entry name" value="HAD-like_sf"/>
</dbReference>
<evidence type="ECO:0000256" key="8">
    <source>
        <dbReference type="ARBA" id="ARBA00022801"/>
    </source>
</evidence>
<evidence type="ECO:0000256" key="3">
    <source>
        <dbReference type="ARBA" id="ARBA00009184"/>
    </source>
</evidence>
<evidence type="ECO:0000313" key="16">
    <source>
        <dbReference type="Proteomes" id="UP000250086"/>
    </source>
</evidence>
<dbReference type="Proteomes" id="UP000250086">
    <property type="component" value="Unassembled WGS sequence"/>
</dbReference>
<feature type="active site" description="Nucleophile" evidence="14">
    <location>
        <position position="94"/>
    </location>
</feature>
<dbReference type="NCBIfam" id="TIGR00338">
    <property type="entry name" value="serB"/>
    <property type="match status" value="1"/>
</dbReference>
<evidence type="ECO:0000256" key="4">
    <source>
        <dbReference type="ARBA" id="ARBA00012640"/>
    </source>
</evidence>
<evidence type="ECO:0000256" key="2">
    <source>
        <dbReference type="ARBA" id="ARBA00005135"/>
    </source>
</evidence>
<dbReference type="SFLD" id="SFLDG01136">
    <property type="entry name" value="C1.6:_Phosphoserine_Phosphatas"/>
    <property type="match status" value="1"/>
</dbReference>
<dbReference type="Gene3D" id="3.40.50.1000">
    <property type="entry name" value="HAD superfamily/HAD-like"/>
    <property type="match status" value="1"/>
</dbReference>
<dbReference type="InterPro" id="IPR050582">
    <property type="entry name" value="HAD-like_SerB"/>
</dbReference>
<dbReference type="EC" id="3.1.3.3" evidence="4"/>
<evidence type="ECO:0000256" key="7">
    <source>
        <dbReference type="ARBA" id="ARBA00022723"/>
    </source>
</evidence>
<comment type="catalytic activity">
    <reaction evidence="13">
        <text>O-phospho-D-serine + H2O = D-serine + phosphate</text>
        <dbReference type="Rhea" id="RHEA:24873"/>
        <dbReference type="ChEBI" id="CHEBI:15377"/>
        <dbReference type="ChEBI" id="CHEBI:35247"/>
        <dbReference type="ChEBI" id="CHEBI:43474"/>
        <dbReference type="ChEBI" id="CHEBI:58680"/>
        <dbReference type="EC" id="3.1.3.3"/>
    </reaction>
</comment>
<dbReference type="InterPro" id="IPR023214">
    <property type="entry name" value="HAD_sf"/>
</dbReference>
<dbReference type="SUPFAM" id="SSF56784">
    <property type="entry name" value="HAD-like"/>
    <property type="match status" value="1"/>
</dbReference>
<dbReference type="EMBL" id="UAPV01000001">
    <property type="protein sequence ID" value="SPT70690.1"/>
    <property type="molecule type" value="Genomic_DNA"/>
</dbReference>
<comment type="cofactor">
    <cofactor evidence="1">
        <name>Mg(2+)</name>
        <dbReference type="ChEBI" id="CHEBI:18420"/>
    </cofactor>
</comment>
<evidence type="ECO:0000256" key="5">
    <source>
        <dbReference type="ARBA" id="ARBA00015196"/>
    </source>
</evidence>
<evidence type="ECO:0000256" key="9">
    <source>
        <dbReference type="ARBA" id="ARBA00022842"/>
    </source>
</evidence>
<dbReference type="SFLD" id="SFLDG01137">
    <property type="entry name" value="C1.6.1:_Phosphoserine_Phosphat"/>
    <property type="match status" value="1"/>
</dbReference>
<evidence type="ECO:0000256" key="12">
    <source>
        <dbReference type="ARBA" id="ARBA00048138"/>
    </source>
</evidence>